<name>A0ABS7VPI9_9HYPH</name>
<dbReference type="Gene3D" id="3.30.720.120">
    <property type="match status" value="1"/>
</dbReference>
<evidence type="ECO:0000313" key="3">
    <source>
        <dbReference type="Proteomes" id="UP000704176"/>
    </source>
</evidence>
<dbReference type="CDD" id="cd07246">
    <property type="entry name" value="VOC_like"/>
    <property type="match status" value="1"/>
</dbReference>
<dbReference type="SUPFAM" id="SSF54593">
    <property type="entry name" value="Glyoxalase/Bleomycin resistance protein/Dihydroxybiphenyl dioxygenase"/>
    <property type="match status" value="1"/>
</dbReference>
<gene>
    <name evidence="2" type="ORF">K9B37_14380</name>
</gene>
<keyword evidence="3" id="KW-1185">Reference proteome</keyword>
<dbReference type="PANTHER" id="PTHR34109">
    <property type="entry name" value="BNAUNNG04460D PROTEIN-RELATED"/>
    <property type="match status" value="1"/>
</dbReference>
<dbReference type="EMBL" id="JAIRBM010000010">
    <property type="protein sequence ID" value="MBZ6077462.1"/>
    <property type="molecule type" value="Genomic_DNA"/>
</dbReference>
<evidence type="ECO:0000259" key="1">
    <source>
        <dbReference type="Pfam" id="PF00903"/>
    </source>
</evidence>
<dbReference type="RefSeq" id="WP_224313906.1">
    <property type="nucleotide sequence ID" value="NZ_JAIRBM010000010.1"/>
</dbReference>
<sequence length="131" mass="14203">MKTGATRQPDGHSTVSAYMMADDAQRAIGFMTDVLRGETLIRMNRADGSIMHASVRIGDSVVMVSDGTADYPAFSVWLHVYVPDVDETYARALENGAVSVQPPSEKGDGDRRCGVKDATGNTWWLATHVGR</sequence>
<evidence type="ECO:0000313" key="2">
    <source>
        <dbReference type="EMBL" id="MBZ6077462.1"/>
    </source>
</evidence>
<feature type="domain" description="Glyoxalase/fosfomycin resistance/dioxygenase" evidence="1">
    <location>
        <begin position="19"/>
        <end position="125"/>
    </location>
</feature>
<reference evidence="2 3" key="1">
    <citation type="submission" date="2021-09" db="EMBL/GenBank/DDBJ databases">
        <title>The complete genome sequence of a new microorganism.</title>
        <authorList>
            <person name="Zi Z."/>
        </authorList>
    </citation>
    <scope>NUCLEOTIDE SEQUENCE [LARGE SCALE GENOMIC DNA]</scope>
    <source>
        <strain evidence="2 3">WGZ8</strain>
    </source>
</reference>
<dbReference type="Gene3D" id="3.30.720.110">
    <property type="match status" value="1"/>
</dbReference>
<dbReference type="Pfam" id="PF00903">
    <property type="entry name" value="Glyoxalase"/>
    <property type="match status" value="1"/>
</dbReference>
<dbReference type="PANTHER" id="PTHR34109:SF1">
    <property type="entry name" value="VOC DOMAIN-CONTAINING PROTEIN"/>
    <property type="match status" value="1"/>
</dbReference>
<proteinExistence type="predicted"/>
<dbReference type="InterPro" id="IPR029068">
    <property type="entry name" value="Glyas_Bleomycin-R_OHBP_Dase"/>
</dbReference>
<accession>A0ABS7VPI9</accession>
<organism evidence="2 3">
    <name type="scientific">Microvirga puerhi</name>
    <dbReference type="NCBI Taxonomy" id="2876078"/>
    <lineage>
        <taxon>Bacteria</taxon>
        <taxon>Pseudomonadati</taxon>
        <taxon>Pseudomonadota</taxon>
        <taxon>Alphaproteobacteria</taxon>
        <taxon>Hyphomicrobiales</taxon>
        <taxon>Methylobacteriaceae</taxon>
        <taxon>Microvirga</taxon>
    </lineage>
</organism>
<comment type="caution">
    <text evidence="2">The sequence shown here is derived from an EMBL/GenBank/DDBJ whole genome shotgun (WGS) entry which is preliminary data.</text>
</comment>
<dbReference type="Proteomes" id="UP000704176">
    <property type="component" value="Unassembled WGS sequence"/>
</dbReference>
<protein>
    <submittedName>
        <fullName evidence="2">VOC family protein</fullName>
    </submittedName>
</protein>
<dbReference type="InterPro" id="IPR004360">
    <property type="entry name" value="Glyas_Fos-R_dOase_dom"/>
</dbReference>